<dbReference type="EMBL" id="SRLO01000193">
    <property type="protein sequence ID" value="TNN68249.1"/>
    <property type="molecule type" value="Genomic_DNA"/>
</dbReference>
<proteinExistence type="predicted"/>
<gene>
    <name evidence="1" type="ORF">EYF80_021571</name>
</gene>
<reference evidence="1 2" key="1">
    <citation type="submission" date="2019-03" db="EMBL/GenBank/DDBJ databases">
        <title>First draft genome of Liparis tanakae, snailfish: a comprehensive survey of snailfish specific genes.</title>
        <authorList>
            <person name="Kim W."/>
            <person name="Song I."/>
            <person name="Jeong J.-H."/>
            <person name="Kim D."/>
            <person name="Kim S."/>
            <person name="Ryu S."/>
            <person name="Song J.Y."/>
            <person name="Lee S.K."/>
        </authorList>
    </citation>
    <scope>NUCLEOTIDE SEQUENCE [LARGE SCALE GENOMIC DNA]</scope>
    <source>
        <tissue evidence="1">Muscle</tissue>
    </source>
</reference>
<dbReference type="AlphaFoldDB" id="A0A4Z2HQY0"/>
<name>A0A4Z2HQY0_9TELE</name>
<evidence type="ECO:0000313" key="2">
    <source>
        <dbReference type="Proteomes" id="UP000314294"/>
    </source>
</evidence>
<keyword evidence="2" id="KW-1185">Reference proteome</keyword>
<sequence>MLSSSELSGSMSFSFAFSVLSLNILTSSCRRSLTTVLIDLRLLPLLSAMVKAGNECVFKEKMKHEGRGTHGE</sequence>
<comment type="caution">
    <text evidence="1">The sequence shown here is derived from an EMBL/GenBank/DDBJ whole genome shotgun (WGS) entry which is preliminary data.</text>
</comment>
<accession>A0A4Z2HQY0</accession>
<protein>
    <submittedName>
        <fullName evidence="1">Uncharacterized protein</fullName>
    </submittedName>
</protein>
<organism evidence="1 2">
    <name type="scientific">Liparis tanakae</name>
    <name type="common">Tanaka's snailfish</name>
    <dbReference type="NCBI Taxonomy" id="230148"/>
    <lineage>
        <taxon>Eukaryota</taxon>
        <taxon>Metazoa</taxon>
        <taxon>Chordata</taxon>
        <taxon>Craniata</taxon>
        <taxon>Vertebrata</taxon>
        <taxon>Euteleostomi</taxon>
        <taxon>Actinopterygii</taxon>
        <taxon>Neopterygii</taxon>
        <taxon>Teleostei</taxon>
        <taxon>Neoteleostei</taxon>
        <taxon>Acanthomorphata</taxon>
        <taxon>Eupercaria</taxon>
        <taxon>Perciformes</taxon>
        <taxon>Cottioidei</taxon>
        <taxon>Cottales</taxon>
        <taxon>Liparidae</taxon>
        <taxon>Liparis</taxon>
    </lineage>
</organism>
<evidence type="ECO:0000313" key="1">
    <source>
        <dbReference type="EMBL" id="TNN68249.1"/>
    </source>
</evidence>
<dbReference type="Proteomes" id="UP000314294">
    <property type="component" value="Unassembled WGS sequence"/>
</dbReference>